<dbReference type="RefSeq" id="WP_106837988.1">
    <property type="nucleotide sequence ID" value="NZ_JBCNIW010000041.1"/>
</dbReference>
<evidence type="ECO:0000259" key="2">
    <source>
        <dbReference type="Pfam" id="PF02481"/>
    </source>
</evidence>
<dbReference type="PANTHER" id="PTHR43022">
    <property type="entry name" value="PROTEIN SMF"/>
    <property type="match status" value="1"/>
</dbReference>
<feature type="domain" description="Smf/DprA SLOG" evidence="2">
    <location>
        <begin position="78"/>
        <end position="289"/>
    </location>
</feature>
<dbReference type="OrthoDB" id="9785707at2"/>
<organism evidence="3 4">
    <name type="scientific">Brevibacillus fortis</name>
    <dbReference type="NCBI Taxonomy" id="2126352"/>
    <lineage>
        <taxon>Bacteria</taxon>
        <taxon>Bacillati</taxon>
        <taxon>Bacillota</taxon>
        <taxon>Bacilli</taxon>
        <taxon>Bacillales</taxon>
        <taxon>Paenibacillaceae</taxon>
        <taxon>Brevibacillus</taxon>
    </lineage>
</organism>
<sequence>MNNEQLILTIMSLPRIGRKSVHKLLQIPEFSQISSLKEILIIMNQFFSKEVFTLEDIQLAREKAEEILLKCVKYEIEVLSFLNPLFPARLKLIPDPPILLYAKGNLKCLNEGLPIAVIGTREPTEYGVKMGKSISSLLASSGITIVSGLATGCDAVAHLGCLEGKGTTVAILAHGLDTIYPKENRSLANQILEENGCWLSEYPPGVRGMRNFFVERDRLQSGLSIGVIVVETDIKGGTMYTVGFCLDENKPLGCLNHPDHLLNEPKTRGNQKLIFEGKGIPITNFDSLEEFVNLCNRRKNHNQKDKTILKDSVKPQENEPNQISLWEDF</sequence>
<proteinExistence type="inferred from homology"/>
<comment type="caution">
    <text evidence="3">The sequence shown here is derived from an EMBL/GenBank/DDBJ whole genome shotgun (WGS) entry which is preliminary data.</text>
</comment>
<dbReference type="EMBL" id="PXZM01000007">
    <property type="protein sequence ID" value="PSJ98532.1"/>
    <property type="molecule type" value="Genomic_DNA"/>
</dbReference>
<dbReference type="GO" id="GO:0009294">
    <property type="term" value="P:DNA-mediated transformation"/>
    <property type="evidence" value="ECO:0007669"/>
    <property type="project" value="InterPro"/>
</dbReference>
<protein>
    <submittedName>
        <fullName evidence="3">DNA-processing protein DprA</fullName>
    </submittedName>
</protein>
<dbReference type="Pfam" id="PF02481">
    <property type="entry name" value="DNA_processg_A"/>
    <property type="match status" value="1"/>
</dbReference>
<dbReference type="PANTHER" id="PTHR43022:SF1">
    <property type="entry name" value="PROTEIN SMF"/>
    <property type="match status" value="1"/>
</dbReference>
<accession>A0A2P7VH34</accession>
<comment type="similarity">
    <text evidence="1">Belongs to the DprA/Smf family.</text>
</comment>
<dbReference type="Gene3D" id="3.40.50.450">
    <property type="match status" value="1"/>
</dbReference>
<dbReference type="InterPro" id="IPR003488">
    <property type="entry name" value="DprA"/>
</dbReference>
<dbReference type="SUPFAM" id="SSF102405">
    <property type="entry name" value="MCP/YpsA-like"/>
    <property type="match status" value="1"/>
</dbReference>
<keyword evidence="4" id="KW-1185">Reference proteome</keyword>
<dbReference type="Proteomes" id="UP000240419">
    <property type="component" value="Unassembled WGS sequence"/>
</dbReference>
<reference evidence="3 4" key="1">
    <citation type="submission" date="2018-03" db="EMBL/GenBank/DDBJ databases">
        <title>Brevisbacillus phylogenomics.</title>
        <authorList>
            <person name="Dunlap C."/>
        </authorList>
    </citation>
    <scope>NUCLEOTIDE SEQUENCE [LARGE SCALE GENOMIC DNA]</scope>
    <source>
        <strain evidence="3 4">NRRL NRS-1210</strain>
    </source>
</reference>
<evidence type="ECO:0000313" key="4">
    <source>
        <dbReference type="Proteomes" id="UP000240419"/>
    </source>
</evidence>
<dbReference type="AlphaFoldDB" id="A0A2P7VH34"/>
<evidence type="ECO:0000313" key="3">
    <source>
        <dbReference type="EMBL" id="PSJ98532.1"/>
    </source>
</evidence>
<gene>
    <name evidence="3" type="ORF">C7R93_06205</name>
</gene>
<name>A0A2P7VH34_9BACL</name>
<dbReference type="InterPro" id="IPR057666">
    <property type="entry name" value="DrpA_SLOG"/>
</dbReference>
<evidence type="ECO:0000256" key="1">
    <source>
        <dbReference type="ARBA" id="ARBA00006525"/>
    </source>
</evidence>